<dbReference type="AlphaFoldDB" id="L9WPQ0"/>
<evidence type="ECO:0000256" key="1">
    <source>
        <dbReference type="SAM" id="MobiDB-lite"/>
    </source>
</evidence>
<dbReference type="eggNOG" id="arCOG08931">
    <property type="taxonomic scope" value="Archaea"/>
</dbReference>
<name>L9WPQ0_9EURY</name>
<proteinExistence type="predicted"/>
<evidence type="ECO:0000313" key="2">
    <source>
        <dbReference type="EMBL" id="ELY51444.1"/>
    </source>
</evidence>
<dbReference type="RefSeq" id="WP_006064971.1">
    <property type="nucleotide sequence ID" value="NZ_AOHY01000008.1"/>
</dbReference>
<reference evidence="2 3" key="1">
    <citation type="journal article" date="2014" name="PLoS Genet.">
        <title>Phylogenetically driven sequencing of extremely halophilic archaea reveals strategies for static and dynamic osmo-response.</title>
        <authorList>
            <person name="Becker E.A."/>
            <person name="Seitzer P.M."/>
            <person name="Tritt A."/>
            <person name="Larsen D."/>
            <person name="Krusor M."/>
            <person name="Yao A.I."/>
            <person name="Wu D."/>
            <person name="Madern D."/>
            <person name="Eisen J.A."/>
            <person name="Darling A.E."/>
            <person name="Facciotti M.T."/>
        </authorList>
    </citation>
    <scope>NUCLEOTIDE SEQUENCE [LARGE SCALE GENOMIC DNA]</scope>
    <source>
        <strain evidence="2 3">JCM 10635</strain>
    </source>
</reference>
<comment type="caution">
    <text evidence="2">The sequence shown here is derived from an EMBL/GenBank/DDBJ whole genome shotgun (WGS) entry which is preliminary data.</text>
</comment>
<feature type="region of interest" description="Disordered" evidence="1">
    <location>
        <begin position="80"/>
        <end position="177"/>
    </location>
</feature>
<dbReference type="GeneID" id="63017374"/>
<feature type="compositionally biased region" description="Polar residues" evidence="1">
    <location>
        <begin position="125"/>
        <end position="136"/>
    </location>
</feature>
<dbReference type="Proteomes" id="UP000011690">
    <property type="component" value="Unassembled WGS sequence"/>
</dbReference>
<accession>L9WPQ0</accession>
<sequence length="177" mass="18672">MCEVITADDIGKRVENAAGEDVGVITTIDDDGAHVRPAADAIKSITSSIGWDDVVDATYPLDPDAVLEITDEVVRLEGGLPANDFAADPEAEPGAKDATDTQHGATEADEETMDRELEVDPTKLTGANQTVGTQTDAAVDPDDSVHQTDAEIDPDAVHDADRGSKTELEADDRDESE</sequence>
<dbReference type="OrthoDB" id="229248at2157"/>
<dbReference type="EMBL" id="AOHY01000008">
    <property type="protein sequence ID" value="ELY51444.1"/>
    <property type="molecule type" value="Genomic_DNA"/>
</dbReference>
<dbReference type="PATRIC" id="fig|1227500.6.peg.782"/>
<protein>
    <submittedName>
        <fullName evidence="2">Uncharacterized protein</fullName>
    </submittedName>
</protein>
<keyword evidence="3" id="KW-1185">Reference proteome</keyword>
<feature type="compositionally biased region" description="Basic and acidic residues" evidence="1">
    <location>
        <begin position="143"/>
        <end position="168"/>
    </location>
</feature>
<gene>
    <name evidence="2" type="ORF">C494_03840</name>
</gene>
<evidence type="ECO:0000313" key="3">
    <source>
        <dbReference type="Proteomes" id="UP000011690"/>
    </source>
</evidence>
<organism evidence="2 3">
    <name type="scientific">Natronorubrum bangense JCM 10635</name>
    <dbReference type="NCBI Taxonomy" id="1227500"/>
    <lineage>
        <taxon>Archaea</taxon>
        <taxon>Methanobacteriati</taxon>
        <taxon>Methanobacteriota</taxon>
        <taxon>Stenosarchaea group</taxon>
        <taxon>Halobacteria</taxon>
        <taxon>Halobacteriales</taxon>
        <taxon>Natrialbaceae</taxon>
        <taxon>Natronorubrum</taxon>
    </lineage>
</organism>